<keyword evidence="2" id="KW-1185">Reference proteome</keyword>
<name>A0AAQ4ER08_AMBAM</name>
<reference evidence="1 2" key="1">
    <citation type="journal article" date="2023" name="Arcadia Sci">
        <title>De novo assembly of a long-read Amblyomma americanum tick genome.</title>
        <authorList>
            <person name="Chou S."/>
            <person name="Poskanzer K.E."/>
            <person name="Rollins M."/>
            <person name="Thuy-Boun P.S."/>
        </authorList>
    </citation>
    <scope>NUCLEOTIDE SEQUENCE [LARGE SCALE GENOMIC DNA]</scope>
    <source>
        <strain evidence="1">F_SG_1</strain>
        <tissue evidence="1">Salivary glands</tissue>
    </source>
</reference>
<gene>
    <name evidence="1" type="ORF">V5799_029506</name>
</gene>
<organism evidence="1 2">
    <name type="scientific">Amblyomma americanum</name>
    <name type="common">Lone star tick</name>
    <dbReference type="NCBI Taxonomy" id="6943"/>
    <lineage>
        <taxon>Eukaryota</taxon>
        <taxon>Metazoa</taxon>
        <taxon>Ecdysozoa</taxon>
        <taxon>Arthropoda</taxon>
        <taxon>Chelicerata</taxon>
        <taxon>Arachnida</taxon>
        <taxon>Acari</taxon>
        <taxon>Parasitiformes</taxon>
        <taxon>Ixodida</taxon>
        <taxon>Ixodoidea</taxon>
        <taxon>Ixodidae</taxon>
        <taxon>Amblyomminae</taxon>
        <taxon>Amblyomma</taxon>
    </lineage>
</organism>
<dbReference type="Proteomes" id="UP001321473">
    <property type="component" value="Unassembled WGS sequence"/>
</dbReference>
<comment type="caution">
    <text evidence="1">The sequence shown here is derived from an EMBL/GenBank/DDBJ whole genome shotgun (WGS) entry which is preliminary data.</text>
</comment>
<evidence type="ECO:0000313" key="2">
    <source>
        <dbReference type="Proteomes" id="UP001321473"/>
    </source>
</evidence>
<dbReference type="EMBL" id="JARKHS020012165">
    <property type="protein sequence ID" value="KAK8777147.1"/>
    <property type="molecule type" value="Genomic_DNA"/>
</dbReference>
<evidence type="ECO:0000313" key="1">
    <source>
        <dbReference type="EMBL" id="KAK8777147.1"/>
    </source>
</evidence>
<dbReference type="AlphaFoldDB" id="A0AAQ4ER08"/>
<proteinExistence type="predicted"/>
<protein>
    <submittedName>
        <fullName evidence="1">Uncharacterized protein</fullName>
    </submittedName>
</protein>
<accession>A0AAQ4ER08</accession>
<sequence length="95" mass="10739">MIEASCIGIQMCYIYNSGETELESFRRKILDCLMNGGLLFSVIKPELYETDISMTKEFLEEIRSCLERDLIPGDVRVALAIVRYIRSVLFHGGGG</sequence>